<sequence length="60" mass="6809">MIKVFKTVAQRVAGPIGIGITVMEFSWCLYRNNKEEQEVKQEEDDVAPLKEEDVALKGKV</sequence>
<evidence type="ECO:0000313" key="2">
    <source>
        <dbReference type="Proteomes" id="UP000396835"/>
    </source>
</evidence>
<dbReference type="AlphaFoldDB" id="A0A449I0I0"/>
<dbReference type="RefSeq" id="WP_131751519.1">
    <property type="nucleotide sequence ID" value="NZ_CAACYH010000004.1"/>
</dbReference>
<dbReference type="Proteomes" id="UP000396835">
    <property type="component" value="Unassembled WGS sequence"/>
</dbReference>
<proteinExistence type="predicted"/>
<organism evidence="1 2">
    <name type="scientific">Prevotella heparinolytica</name>
    <dbReference type="NCBI Taxonomy" id="28113"/>
    <lineage>
        <taxon>Bacteria</taxon>
        <taxon>Pseudomonadati</taxon>
        <taxon>Bacteroidota</taxon>
        <taxon>Bacteroidia</taxon>
        <taxon>Bacteroidales</taxon>
        <taxon>Bacteroidaceae</taxon>
        <taxon>Bacteroides</taxon>
    </lineage>
</organism>
<gene>
    <name evidence="1" type="ORF">NCTC7812_00499</name>
</gene>
<dbReference type="EMBL" id="CAACYH010000004">
    <property type="protein sequence ID" value="VFB12983.1"/>
    <property type="molecule type" value="Genomic_DNA"/>
</dbReference>
<name>A0A449I0I0_9BACE</name>
<accession>A0A449I0I0</accession>
<protein>
    <submittedName>
        <fullName evidence="1">Uncharacterized protein</fullName>
    </submittedName>
</protein>
<reference evidence="1 2" key="1">
    <citation type="submission" date="2019-02" db="EMBL/GenBank/DDBJ databases">
        <authorList>
            <consortium name="Pathogen Informatics"/>
        </authorList>
    </citation>
    <scope>NUCLEOTIDE SEQUENCE [LARGE SCALE GENOMIC DNA]</scope>
    <source>
        <strain evidence="1 2">3012STDY7078512</strain>
    </source>
</reference>
<evidence type="ECO:0000313" key="1">
    <source>
        <dbReference type="EMBL" id="VFB12983.1"/>
    </source>
</evidence>